<dbReference type="Proteomes" id="UP000373449">
    <property type="component" value="Unassembled WGS sequence"/>
</dbReference>
<evidence type="ECO:0000313" key="3">
    <source>
        <dbReference type="Proteomes" id="UP000373449"/>
    </source>
</evidence>
<dbReference type="EMBL" id="CAADJA010000002">
    <property type="protein sequence ID" value="VFS47779.1"/>
    <property type="molecule type" value="Genomic_DNA"/>
</dbReference>
<proteinExistence type="predicted"/>
<protein>
    <submittedName>
        <fullName evidence="2">Uncharacterized protein</fullName>
    </submittedName>
</protein>
<dbReference type="AlphaFoldDB" id="A0A484ZQ33"/>
<sequence>MTILKSGNSRSGYPYAKNMGNDIFKAYEQDISVIKFEGVKVRIINIHGEPWFVAKIFVTHWSLLILAWHYRRWMRMKRIP</sequence>
<keyword evidence="1" id="KW-0472">Membrane</keyword>
<organism evidence="2 3">
    <name type="scientific">Budvicia aquatica</name>
    <dbReference type="NCBI Taxonomy" id="82979"/>
    <lineage>
        <taxon>Bacteria</taxon>
        <taxon>Pseudomonadati</taxon>
        <taxon>Pseudomonadota</taxon>
        <taxon>Gammaproteobacteria</taxon>
        <taxon>Enterobacterales</taxon>
        <taxon>Budviciaceae</taxon>
        <taxon>Budvicia</taxon>
    </lineage>
</organism>
<evidence type="ECO:0000256" key="1">
    <source>
        <dbReference type="SAM" id="Phobius"/>
    </source>
</evidence>
<accession>A0A484ZQ33</accession>
<evidence type="ECO:0000313" key="2">
    <source>
        <dbReference type="EMBL" id="VFS47779.1"/>
    </source>
</evidence>
<name>A0A484ZQ33_9GAMM</name>
<feature type="transmembrane region" description="Helical" evidence="1">
    <location>
        <begin position="51"/>
        <end position="70"/>
    </location>
</feature>
<keyword evidence="1" id="KW-0812">Transmembrane</keyword>
<keyword evidence="1" id="KW-1133">Transmembrane helix</keyword>
<gene>
    <name evidence="2" type="ORF">NCTC12282_02718</name>
</gene>
<reference evidence="2 3" key="1">
    <citation type="submission" date="2019-03" db="EMBL/GenBank/DDBJ databases">
        <authorList>
            <consortium name="Pathogen Informatics"/>
        </authorList>
    </citation>
    <scope>NUCLEOTIDE SEQUENCE [LARGE SCALE GENOMIC DNA]</scope>
    <source>
        <strain evidence="2 3">NCTC12282</strain>
    </source>
</reference>